<name>A0A9W8EK21_9FUNG</name>
<evidence type="ECO:0000256" key="1">
    <source>
        <dbReference type="SAM" id="MobiDB-lite"/>
    </source>
</evidence>
<feature type="domain" description="BCNT-C" evidence="2">
    <location>
        <begin position="139"/>
        <end position="190"/>
    </location>
</feature>
<dbReference type="Proteomes" id="UP001150907">
    <property type="component" value="Unassembled WGS sequence"/>
</dbReference>
<evidence type="ECO:0000259" key="2">
    <source>
        <dbReference type="PROSITE" id="PS51279"/>
    </source>
</evidence>
<organism evidence="3 4">
    <name type="scientific">Coemansia thaxteri</name>
    <dbReference type="NCBI Taxonomy" id="2663907"/>
    <lineage>
        <taxon>Eukaryota</taxon>
        <taxon>Fungi</taxon>
        <taxon>Fungi incertae sedis</taxon>
        <taxon>Zoopagomycota</taxon>
        <taxon>Kickxellomycotina</taxon>
        <taxon>Kickxellomycetes</taxon>
        <taxon>Kickxellales</taxon>
        <taxon>Kickxellaceae</taxon>
        <taxon>Coemansia</taxon>
    </lineage>
</organism>
<feature type="compositionally biased region" description="Low complexity" evidence="1">
    <location>
        <begin position="123"/>
        <end position="134"/>
    </location>
</feature>
<evidence type="ECO:0000313" key="3">
    <source>
        <dbReference type="EMBL" id="KAJ2005529.1"/>
    </source>
</evidence>
<keyword evidence="4" id="KW-1185">Reference proteome</keyword>
<feature type="compositionally biased region" description="Basic and acidic residues" evidence="1">
    <location>
        <begin position="53"/>
        <end position="68"/>
    </location>
</feature>
<feature type="compositionally biased region" description="Acidic residues" evidence="1">
    <location>
        <begin position="15"/>
        <end position="40"/>
    </location>
</feature>
<protein>
    <recommendedName>
        <fullName evidence="2">BCNT-C domain-containing protein</fullName>
    </recommendedName>
</protein>
<accession>A0A9W8EK21</accession>
<dbReference type="PROSITE" id="PS51279">
    <property type="entry name" value="BCNT_C"/>
    <property type="match status" value="1"/>
</dbReference>
<gene>
    <name evidence="3" type="ORF">H4R26_001911</name>
</gene>
<feature type="compositionally biased region" description="Polar residues" evidence="1">
    <location>
        <begin position="94"/>
        <end position="112"/>
    </location>
</feature>
<dbReference type="Pfam" id="PF07572">
    <property type="entry name" value="BCNT"/>
    <property type="match status" value="1"/>
</dbReference>
<comment type="caution">
    <text evidence="3">The sequence shown here is derived from an EMBL/GenBank/DDBJ whole genome shotgun (WGS) entry which is preliminary data.</text>
</comment>
<reference evidence="3" key="1">
    <citation type="submission" date="2022-07" db="EMBL/GenBank/DDBJ databases">
        <title>Phylogenomic reconstructions and comparative analyses of Kickxellomycotina fungi.</title>
        <authorList>
            <person name="Reynolds N.K."/>
            <person name="Stajich J.E."/>
            <person name="Barry K."/>
            <person name="Grigoriev I.V."/>
            <person name="Crous P."/>
            <person name="Smith M.E."/>
        </authorList>
    </citation>
    <scope>NUCLEOTIDE SEQUENCE</scope>
    <source>
        <strain evidence="3">IMI 214461</strain>
    </source>
</reference>
<sequence>MSLADLYKADSGLSDGDDSEDEFVPGQASDDDGDDEENGTESDGSQNNSTSPEQDRDQVEKHKRRIDDIWNEMNQPTDLPSSKVARIDAGGSIDTPSEKQLANNGDNANSEIQAIAEASCEGTSTQTPQTSAPPRRGPVRRASKFSKVVEAVESRRAQKQNTLELARKEWTGFVAAEGIRDDLDKANKDG</sequence>
<dbReference type="EMBL" id="JANBQF010000097">
    <property type="protein sequence ID" value="KAJ2005529.1"/>
    <property type="molecule type" value="Genomic_DNA"/>
</dbReference>
<dbReference type="InterPro" id="IPR011421">
    <property type="entry name" value="BCNT-C"/>
</dbReference>
<dbReference type="AlphaFoldDB" id="A0A9W8EK21"/>
<proteinExistence type="predicted"/>
<dbReference type="OrthoDB" id="445677at2759"/>
<evidence type="ECO:0000313" key="4">
    <source>
        <dbReference type="Proteomes" id="UP001150907"/>
    </source>
</evidence>
<feature type="region of interest" description="Disordered" evidence="1">
    <location>
        <begin position="1"/>
        <end position="144"/>
    </location>
</feature>